<evidence type="ECO:0000256" key="3">
    <source>
        <dbReference type="RuleBase" id="RU000363"/>
    </source>
</evidence>
<feature type="region of interest" description="Disordered" evidence="4">
    <location>
        <begin position="276"/>
        <end position="299"/>
    </location>
</feature>
<dbReference type="InterPro" id="IPR002347">
    <property type="entry name" value="SDR_fam"/>
</dbReference>
<dbReference type="EMBL" id="LLZU01000005">
    <property type="protein sequence ID" value="KRV50514.1"/>
    <property type="molecule type" value="Genomic_DNA"/>
</dbReference>
<dbReference type="AlphaFoldDB" id="A0A0T6LXD7"/>
<dbReference type="GO" id="GO:0016020">
    <property type="term" value="C:membrane"/>
    <property type="evidence" value="ECO:0007669"/>
    <property type="project" value="TreeGrafter"/>
</dbReference>
<dbReference type="STRING" id="76728.AQ490_15670"/>
<evidence type="ECO:0000259" key="5">
    <source>
        <dbReference type="SMART" id="SM00822"/>
    </source>
</evidence>
<accession>A0A0T6LXD7</accession>
<evidence type="ECO:0000256" key="2">
    <source>
        <dbReference type="ARBA" id="ARBA00023002"/>
    </source>
</evidence>
<proteinExistence type="inferred from homology"/>
<dbReference type="GO" id="GO:0016491">
    <property type="term" value="F:oxidoreductase activity"/>
    <property type="evidence" value="ECO:0007669"/>
    <property type="project" value="UniProtKB-KW"/>
</dbReference>
<dbReference type="SUPFAM" id="SSF51735">
    <property type="entry name" value="NAD(P)-binding Rossmann-fold domains"/>
    <property type="match status" value="1"/>
</dbReference>
<keyword evidence="7" id="KW-1185">Reference proteome</keyword>
<dbReference type="PANTHER" id="PTHR44196:SF1">
    <property type="entry name" value="DEHYDROGENASE_REDUCTASE SDR FAMILY MEMBER 7B"/>
    <property type="match status" value="1"/>
</dbReference>
<dbReference type="Pfam" id="PF00106">
    <property type="entry name" value="adh_short"/>
    <property type="match status" value="1"/>
</dbReference>
<evidence type="ECO:0000313" key="6">
    <source>
        <dbReference type="EMBL" id="KRV50514.1"/>
    </source>
</evidence>
<dbReference type="SMART" id="SM00822">
    <property type="entry name" value="PKS_KR"/>
    <property type="match status" value="1"/>
</dbReference>
<dbReference type="OrthoDB" id="3743899at2"/>
<reference evidence="6 7" key="1">
    <citation type="submission" date="2015-10" db="EMBL/GenBank/DDBJ databases">
        <title>Draft genome sequence of pyrrolomycin-producing Streptomyces vitaminophilus.</title>
        <authorList>
            <person name="Graham D.E."/>
            <person name="Mahan K.M."/>
            <person name="Klingeman D.M."/>
            <person name="Hettich R.L."/>
            <person name="Parry R.J."/>
        </authorList>
    </citation>
    <scope>NUCLEOTIDE SEQUENCE [LARGE SCALE GENOMIC DNA]</scope>
    <source>
        <strain evidence="6 7">ATCC 31673</strain>
    </source>
</reference>
<feature type="compositionally biased region" description="Basic and acidic residues" evidence="4">
    <location>
        <begin position="286"/>
        <end position="299"/>
    </location>
</feature>
<gene>
    <name evidence="6" type="ORF">AQ490_15670</name>
</gene>
<dbReference type="InterPro" id="IPR036291">
    <property type="entry name" value="NAD(P)-bd_dom_sf"/>
</dbReference>
<dbReference type="PRINTS" id="PR00080">
    <property type="entry name" value="SDRFAMILY"/>
</dbReference>
<dbReference type="NCBIfam" id="NF004526">
    <property type="entry name" value="PRK05872.1"/>
    <property type="match status" value="1"/>
</dbReference>
<organism evidence="6 7">
    <name type="scientific">Wenjunlia vitaminophila</name>
    <name type="common">Streptomyces vitaminophilus</name>
    <dbReference type="NCBI Taxonomy" id="76728"/>
    <lineage>
        <taxon>Bacteria</taxon>
        <taxon>Bacillati</taxon>
        <taxon>Actinomycetota</taxon>
        <taxon>Actinomycetes</taxon>
        <taxon>Kitasatosporales</taxon>
        <taxon>Streptomycetaceae</taxon>
        <taxon>Wenjunlia</taxon>
    </lineage>
</organism>
<sequence length="299" mass="31233">MSTGRRLTGRVAVVTGAARGVGAELARTLHARGARVALLGLEPEELAKVAAGCGEDAGWWEVDVTDNAALARVAAEVAERFGRVDVVVANAGIAVGGLFERADATSFDRVVEVNLLGSIATARAFLPHLVRSRGHLLQVASLAALTPAPLMAAYCASKSGVEAFAHCLRAELALSGVTVGVAYLSWTDTDMVRGAFAQEGMARLRGTLPFPMNRVHPLAPAVERIADGVVRRSAHVYGQGWLRLLQPVRGVVPAVLSAAAPRRLARFRDVLESVQPTGPVGAGGEADTRARSGAARDGR</sequence>
<evidence type="ECO:0000256" key="1">
    <source>
        <dbReference type="ARBA" id="ARBA00006484"/>
    </source>
</evidence>
<dbReference type="InterPro" id="IPR057326">
    <property type="entry name" value="KR_dom"/>
</dbReference>
<comment type="caution">
    <text evidence="6">The sequence shown here is derived from an EMBL/GenBank/DDBJ whole genome shotgun (WGS) entry which is preliminary data.</text>
</comment>
<feature type="domain" description="Ketoreductase" evidence="5">
    <location>
        <begin position="10"/>
        <end position="189"/>
    </location>
</feature>
<comment type="similarity">
    <text evidence="1 3">Belongs to the short-chain dehydrogenases/reductases (SDR) family.</text>
</comment>
<dbReference type="PROSITE" id="PS00061">
    <property type="entry name" value="ADH_SHORT"/>
    <property type="match status" value="1"/>
</dbReference>
<dbReference type="PRINTS" id="PR00081">
    <property type="entry name" value="GDHRDH"/>
</dbReference>
<evidence type="ECO:0000256" key="4">
    <source>
        <dbReference type="SAM" id="MobiDB-lite"/>
    </source>
</evidence>
<evidence type="ECO:0000313" key="7">
    <source>
        <dbReference type="Proteomes" id="UP000050867"/>
    </source>
</evidence>
<name>A0A0T6LXD7_WENVI</name>
<protein>
    <submittedName>
        <fullName evidence="6">Short-chain dehydrogenase</fullName>
    </submittedName>
</protein>
<dbReference type="PANTHER" id="PTHR44196">
    <property type="entry name" value="DEHYDROGENASE/REDUCTASE SDR FAMILY MEMBER 7B"/>
    <property type="match status" value="1"/>
</dbReference>
<keyword evidence="2" id="KW-0560">Oxidoreductase</keyword>
<dbReference type="eggNOG" id="COG4221">
    <property type="taxonomic scope" value="Bacteria"/>
</dbReference>
<dbReference type="InterPro" id="IPR020904">
    <property type="entry name" value="Sc_DH/Rdtase_CS"/>
</dbReference>
<dbReference type="Proteomes" id="UP000050867">
    <property type="component" value="Unassembled WGS sequence"/>
</dbReference>
<dbReference type="Gene3D" id="3.40.50.720">
    <property type="entry name" value="NAD(P)-binding Rossmann-like Domain"/>
    <property type="match status" value="1"/>
</dbReference>
<dbReference type="RefSeq" id="WP_018381606.1">
    <property type="nucleotide sequence ID" value="NZ_LLZU01000005.1"/>
</dbReference>